<feature type="compositionally biased region" description="Low complexity" evidence="5">
    <location>
        <begin position="137"/>
        <end position="149"/>
    </location>
</feature>
<dbReference type="PROSITE" id="PS50178">
    <property type="entry name" value="ZF_FYVE"/>
    <property type="match status" value="1"/>
</dbReference>
<evidence type="ECO:0000256" key="4">
    <source>
        <dbReference type="PROSITE-ProRule" id="PRU00091"/>
    </source>
</evidence>
<evidence type="ECO:0000256" key="5">
    <source>
        <dbReference type="SAM" id="MobiDB-lite"/>
    </source>
</evidence>
<dbReference type="Pfam" id="PF01363">
    <property type="entry name" value="FYVE"/>
    <property type="match status" value="1"/>
</dbReference>
<organism evidence="7 8">
    <name type="scientific">Mucor circinelloides f. lusitanicus</name>
    <name type="common">Mucor racemosus var. lusitanicus</name>
    <dbReference type="NCBI Taxonomy" id="29924"/>
    <lineage>
        <taxon>Eukaryota</taxon>
        <taxon>Fungi</taxon>
        <taxon>Fungi incertae sedis</taxon>
        <taxon>Mucoromycota</taxon>
        <taxon>Mucoromycotina</taxon>
        <taxon>Mucoromycetes</taxon>
        <taxon>Mucorales</taxon>
        <taxon>Mucorineae</taxon>
        <taxon>Mucoraceae</taxon>
        <taxon>Mucor</taxon>
    </lineage>
</organism>
<evidence type="ECO:0000313" key="8">
    <source>
        <dbReference type="Proteomes" id="UP000469890"/>
    </source>
</evidence>
<comment type="caution">
    <text evidence="7">The sequence shown here is derived from an EMBL/GenBank/DDBJ whole genome shotgun (WGS) entry which is preliminary data.</text>
</comment>
<feature type="region of interest" description="Disordered" evidence="5">
    <location>
        <begin position="135"/>
        <end position="202"/>
    </location>
</feature>
<evidence type="ECO:0000256" key="3">
    <source>
        <dbReference type="ARBA" id="ARBA00022833"/>
    </source>
</evidence>
<dbReference type="EMBL" id="JAAECE010000003">
    <property type="protein sequence ID" value="KAF1803097.1"/>
    <property type="molecule type" value="Genomic_DNA"/>
</dbReference>
<feature type="region of interest" description="Disordered" evidence="5">
    <location>
        <begin position="1"/>
        <end position="123"/>
    </location>
</feature>
<dbReference type="InterPro" id="IPR052113">
    <property type="entry name" value="FYVE-type_Zinc_Finger"/>
</dbReference>
<protein>
    <submittedName>
        <fullName evidence="7">FYVE zinc finger-domain-containing protein</fullName>
    </submittedName>
</protein>
<name>A0A8H4BIT6_MUCCL</name>
<accession>A0A8H4BIT6</accession>
<keyword evidence="3" id="KW-0862">Zinc</keyword>
<sequence>MTDITQHCLQHQVIPEEPTSATSERDADSIPEEGDITEAAANIIHVGRTPSPPQDTHERLHQNGGSDSEEDMTEENVHHYDAGHLVTRMDNLSTDTTEHAQTETPTTPSDGEQQHTESVQEGARSDIPAIVREHADPQQASSDSQSIAPTDVVNNGSRPAAAAAATTASSSSNNTISVPSTNSTPYSPRGRSVSSVSPSTLNGALLPRSQRVWEMDRQAPECRRCHRRFNFLVRRHHCRRCGQIVCDKCSSNRIRLPVEELIEDPMVSPSQYPLLASQSQRVCDTCYREPIRRSSESHQRRGHRSSSSNSRPMAFGSQMRRTDSSQSLMIDCPVCGSTFLGMQKGEQEEHLQRCLNVGSPPVQSPRYIGKRCS</sequence>
<evidence type="ECO:0000256" key="2">
    <source>
        <dbReference type="ARBA" id="ARBA00022771"/>
    </source>
</evidence>
<dbReference type="AlphaFoldDB" id="A0A8H4BIT6"/>
<dbReference type="PANTHER" id="PTHR39490">
    <property type="entry name" value="ARRESTIN DOMAIN-CONTAINING PROTEIN D"/>
    <property type="match status" value="1"/>
</dbReference>
<dbReference type="SUPFAM" id="SSF57903">
    <property type="entry name" value="FYVE/PHD zinc finger"/>
    <property type="match status" value="1"/>
</dbReference>
<dbReference type="PANTHER" id="PTHR39490:SF8">
    <property type="entry name" value="ZINC FINGER FYVE DOMAIN-CONTAINING PROTEIN 21"/>
    <property type="match status" value="1"/>
</dbReference>
<evidence type="ECO:0000313" key="7">
    <source>
        <dbReference type="EMBL" id="KAF1803097.1"/>
    </source>
</evidence>
<gene>
    <name evidence="7" type="ORF">FB192DRAFT_1073662</name>
</gene>
<dbReference type="InterPro" id="IPR017455">
    <property type="entry name" value="Znf_FYVE-rel"/>
</dbReference>
<dbReference type="Proteomes" id="UP000469890">
    <property type="component" value="Unassembled WGS sequence"/>
</dbReference>
<reference evidence="7 8" key="1">
    <citation type="submission" date="2019-09" db="EMBL/GenBank/DDBJ databases">
        <authorList>
            <consortium name="DOE Joint Genome Institute"/>
            <person name="Mondo S.J."/>
            <person name="Navarro-Mendoza M.I."/>
            <person name="Perez-Arques C."/>
            <person name="Panchal S."/>
            <person name="Nicolas F.E."/>
            <person name="Ganguly P."/>
            <person name="Pangilinan J."/>
            <person name="Grigoriev I."/>
            <person name="Heitman J."/>
            <person name="Sanya K."/>
            <person name="Garre V."/>
        </authorList>
    </citation>
    <scope>NUCLEOTIDE SEQUENCE [LARGE SCALE GENOMIC DNA]</scope>
    <source>
        <strain evidence="7 8">MU402</strain>
    </source>
</reference>
<dbReference type="InterPro" id="IPR000306">
    <property type="entry name" value="Znf_FYVE"/>
</dbReference>
<proteinExistence type="predicted"/>
<feature type="region of interest" description="Disordered" evidence="5">
    <location>
        <begin position="292"/>
        <end position="324"/>
    </location>
</feature>
<dbReference type="GO" id="GO:0008270">
    <property type="term" value="F:zinc ion binding"/>
    <property type="evidence" value="ECO:0007669"/>
    <property type="project" value="UniProtKB-KW"/>
</dbReference>
<evidence type="ECO:0000259" key="6">
    <source>
        <dbReference type="PROSITE" id="PS50178"/>
    </source>
</evidence>
<feature type="domain" description="FYVE-type" evidence="6">
    <location>
        <begin position="216"/>
        <end position="291"/>
    </location>
</feature>
<dbReference type="InterPro" id="IPR013083">
    <property type="entry name" value="Znf_RING/FYVE/PHD"/>
</dbReference>
<dbReference type="InterPro" id="IPR011011">
    <property type="entry name" value="Znf_FYVE_PHD"/>
</dbReference>
<feature type="compositionally biased region" description="Low complexity" evidence="5">
    <location>
        <begin position="159"/>
        <end position="199"/>
    </location>
</feature>
<dbReference type="Gene3D" id="3.30.40.10">
    <property type="entry name" value="Zinc/RING finger domain, C3HC4 (zinc finger)"/>
    <property type="match status" value="1"/>
</dbReference>
<evidence type="ECO:0000256" key="1">
    <source>
        <dbReference type="ARBA" id="ARBA00022723"/>
    </source>
</evidence>
<keyword evidence="1" id="KW-0479">Metal-binding</keyword>
<keyword evidence="2 4" id="KW-0863">Zinc-finger</keyword>
<dbReference type="SMART" id="SM00064">
    <property type="entry name" value="FYVE"/>
    <property type="match status" value="1"/>
</dbReference>